<dbReference type="InterPro" id="IPR036770">
    <property type="entry name" value="Ankyrin_rpt-contain_sf"/>
</dbReference>
<name>A0ABQ0GTA2_9PEZI</name>
<evidence type="ECO:0000313" key="2">
    <source>
        <dbReference type="Proteomes" id="UP001628179"/>
    </source>
</evidence>
<comment type="caution">
    <text evidence="1">The sequence shown here is derived from an EMBL/GenBank/DDBJ whole genome shotgun (WGS) entry which is preliminary data.</text>
</comment>
<accession>A0ABQ0GTA2</accession>
<reference evidence="1 2" key="1">
    <citation type="submission" date="2024-09" db="EMBL/GenBank/DDBJ databases">
        <title>Itraconazole resistance in Madurella fahalii resulting from another homologue of gene encoding cytochrome P450 14-alpha sterol demethylase (CYP51).</title>
        <authorList>
            <person name="Yoshioka I."/>
            <person name="Fahal A.H."/>
            <person name="Kaneko S."/>
            <person name="Yaguchi T."/>
        </authorList>
    </citation>
    <scope>NUCLEOTIDE SEQUENCE [LARGE SCALE GENOMIC DNA]</scope>
    <source>
        <strain evidence="1 2">IFM 68171</strain>
    </source>
</reference>
<dbReference type="EMBL" id="BAAFSV010000006">
    <property type="protein sequence ID" value="GAB1320919.1"/>
    <property type="molecule type" value="Genomic_DNA"/>
</dbReference>
<dbReference type="InterPro" id="IPR002110">
    <property type="entry name" value="Ankyrin_rpt"/>
</dbReference>
<sequence length="336" mass="36747">MVEIAGLLLAAGGELESWSTDSSDLFQALLWAVQANCPKAVQVLLDLGAKVFPITRPVHRRGRHFSPVHWASRLHQSEILKMLLDNAAKTGIDAAEPLNTAWESMEEGVDEMLPLALASSYPGGFVMPRIMLHGADYIQQCFRTVHMLLNAGAKVDCAVDAVGGSVSILGCLIYEAKSHPGAVKAIGAFLSCVGARNFIFEKFIQMEDSKRTCMNALQFALVYRPRSHVSPGVDILIELTKYFRHPKSHLGAVFGPKCHSLFRMVMDMGNPAAAEFLLKLPGIDAPQRDAYGLTAFDVCITRWANSTRDTSLAFTSAIEDGVPSSKAIEHWDMETD</sequence>
<dbReference type="SUPFAM" id="SSF48403">
    <property type="entry name" value="Ankyrin repeat"/>
    <property type="match status" value="1"/>
</dbReference>
<protein>
    <recommendedName>
        <fullName evidence="3">Ankyrin repeat protein</fullName>
    </recommendedName>
</protein>
<keyword evidence="2" id="KW-1185">Reference proteome</keyword>
<dbReference type="SMART" id="SM00248">
    <property type="entry name" value="ANK"/>
    <property type="match status" value="3"/>
</dbReference>
<proteinExistence type="predicted"/>
<evidence type="ECO:0000313" key="1">
    <source>
        <dbReference type="EMBL" id="GAB1320919.1"/>
    </source>
</evidence>
<gene>
    <name evidence="1" type="ORF">MFIFM68171_11129</name>
</gene>
<dbReference type="Proteomes" id="UP001628179">
    <property type="component" value="Unassembled WGS sequence"/>
</dbReference>
<evidence type="ECO:0008006" key="3">
    <source>
        <dbReference type="Google" id="ProtNLM"/>
    </source>
</evidence>
<dbReference type="GeneID" id="98181871"/>
<dbReference type="Gene3D" id="1.25.40.20">
    <property type="entry name" value="Ankyrin repeat-containing domain"/>
    <property type="match status" value="1"/>
</dbReference>
<dbReference type="RefSeq" id="XP_070922649.1">
    <property type="nucleotide sequence ID" value="XM_071066548.1"/>
</dbReference>
<organism evidence="1 2">
    <name type="scientific">Madurella fahalii</name>
    <dbReference type="NCBI Taxonomy" id="1157608"/>
    <lineage>
        <taxon>Eukaryota</taxon>
        <taxon>Fungi</taxon>
        <taxon>Dikarya</taxon>
        <taxon>Ascomycota</taxon>
        <taxon>Pezizomycotina</taxon>
        <taxon>Sordariomycetes</taxon>
        <taxon>Sordariomycetidae</taxon>
        <taxon>Sordariales</taxon>
        <taxon>Sordariales incertae sedis</taxon>
        <taxon>Madurella</taxon>
    </lineage>
</organism>